<dbReference type="GO" id="GO:0009307">
    <property type="term" value="P:DNA restriction-modification system"/>
    <property type="evidence" value="ECO:0007669"/>
    <property type="project" value="InterPro"/>
</dbReference>
<feature type="transmembrane region" description="Helical" evidence="1">
    <location>
        <begin position="429"/>
        <end position="455"/>
    </location>
</feature>
<dbReference type="GO" id="GO:0004519">
    <property type="term" value="F:endonuclease activity"/>
    <property type="evidence" value="ECO:0007669"/>
    <property type="project" value="InterPro"/>
</dbReference>
<evidence type="ECO:0000313" key="3">
    <source>
        <dbReference type="EMBL" id="OGG03338.1"/>
    </source>
</evidence>
<comment type="caution">
    <text evidence="3">The sequence shown here is derived from an EMBL/GenBank/DDBJ whole genome shotgun (WGS) entry which is preliminary data.</text>
</comment>
<gene>
    <name evidence="3" type="ORF">A3F83_12670</name>
</gene>
<keyword evidence="1" id="KW-0812">Transmembrane</keyword>
<feature type="transmembrane region" description="Helical" evidence="1">
    <location>
        <begin position="14"/>
        <end position="31"/>
    </location>
</feature>
<dbReference type="EMBL" id="MFIX01000149">
    <property type="protein sequence ID" value="OGG03338.1"/>
    <property type="molecule type" value="Genomic_DNA"/>
</dbReference>
<evidence type="ECO:0000259" key="2">
    <source>
        <dbReference type="Pfam" id="PF04471"/>
    </source>
</evidence>
<keyword evidence="1" id="KW-0472">Membrane</keyword>
<sequence>MENQARKILGHNEITALAVVGSLAALHLVFWENFRQKPLYSVMSTGLILVLGAVYWLWRNYRLIKPATAEQPAKVRENLEGILFNLFQPRGFDIIVPASMDEAQTGWAELRDPHGIGTIVQYLERPLDKIVGVEDLARLDEKMKEAITPKGICLSTSLFSQDALTFARSKNILTRDSDQLIRMIKKAEEESRGPLDYSCRYCGTQLVESEDITGYWRCPNKDCGKMFSTEQLREEGQQKPGETNTFVISCYGCNRPVELNTTMSGLVECPYEDCSWIINVDNELLAHKGGLDKKSSERLAEITCPRCQKTIKVPADAEGLMECPCEEKWIIDVGAALGERAQAHFIEVEGGQHKAAPGVGGHGGEREAAGHEAAEVLLDCPGCGAGVPASLENCPVCGAALNGPAAETALAVAAPAAGEPRQVTHRHAFMSIGTGGLLIFFSVSISAFLTFVYFITR</sequence>
<proteinExistence type="predicted"/>
<feature type="transmembrane region" description="Helical" evidence="1">
    <location>
        <begin position="38"/>
        <end position="58"/>
    </location>
</feature>
<organism evidence="3 4">
    <name type="scientific">Candidatus Glassbacteria bacterium RIFCSPLOWO2_12_FULL_58_11</name>
    <dbReference type="NCBI Taxonomy" id="1817867"/>
    <lineage>
        <taxon>Bacteria</taxon>
        <taxon>Candidatus Glassiibacteriota</taxon>
    </lineage>
</organism>
<dbReference type="Pfam" id="PF04471">
    <property type="entry name" value="Mrr_cat"/>
    <property type="match status" value="1"/>
</dbReference>
<name>A0A1F5YSZ6_9BACT</name>
<accession>A0A1F5YSZ6</accession>
<dbReference type="Proteomes" id="UP000179129">
    <property type="component" value="Unassembled WGS sequence"/>
</dbReference>
<dbReference type="GO" id="GO:0003677">
    <property type="term" value="F:DNA binding"/>
    <property type="evidence" value="ECO:0007669"/>
    <property type="project" value="InterPro"/>
</dbReference>
<evidence type="ECO:0000256" key="1">
    <source>
        <dbReference type="SAM" id="Phobius"/>
    </source>
</evidence>
<dbReference type="InterPro" id="IPR007560">
    <property type="entry name" value="Restrct_endonuc_IV_Mrr"/>
</dbReference>
<feature type="domain" description="Restriction endonuclease type IV Mrr" evidence="2">
    <location>
        <begin position="78"/>
        <end position="184"/>
    </location>
</feature>
<keyword evidence="1" id="KW-1133">Transmembrane helix</keyword>
<evidence type="ECO:0000313" key="4">
    <source>
        <dbReference type="Proteomes" id="UP000179129"/>
    </source>
</evidence>
<dbReference type="AlphaFoldDB" id="A0A1F5YSZ6"/>
<reference evidence="3 4" key="1">
    <citation type="journal article" date="2016" name="Nat. Commun.">
        <title>Thousands of microbial genomes shed light on interconnected biogeochemical processes in an aquifer system.</title>
        <authorList>
            <person name="Anantharaman K."/>
            <person name="Brown C.T."/>
            <person name="Hug L.A."/>
            <person name="Sharon I."/>
            <person name="Castelle C.J."/>
            <person name="Probst A.J."/>
            <person name="Thomas B.C."/>
            <person name="Singh A."/>
            <person name="Wilkins M.J."/>
            <person name="Karaoz U."/>
            <person name="Brodie E.L."/>
            <person name="Williams K.H."/>
            <person name="Hubbard S.S."/>
            <person name="Banfield J.F."/>
        </authorList>
    </citation>
    <scope>NUCLEOTIDE SEQUENCE [LARGE SCALE GENOMIC DNA]</scope>
</reference>
<protein>
    <recommendedName>
        <fullName evidence="2">Restriction endonuclease type IV Mrr domain-containing protein</fullName>
    </recommendedName>
</protein>